<evidence type="ECO:0000313" key="6">
    <source>
        <dbReference type="Proteomes" id="UP000525416"/>
    </source>
</evidence>
<dbReference type="SUPFAM" id="SSF51283">
    <property type="entry name" value="dUTPase-like"/>
    <property type="match status" value="1"/>
</dbReference>
<dbReference type="EMBL" id="VXBH01008269">
    <property type="protein sequence ID" value="NXN60087.1"/>
    <property type="molecule type" value="Genomic_DNA"/>
</dbReference>
<dbReference type="InterPro" id="IPR021109">
    <property type="entry name" value="Peptidase_aspartic_dom_sf"/>
</dbReference>
<dbReference type="GO" id="GO:0004190">
    <property type="term" value="F:aspartic-type endopeptidase activity"/>
    <property type="evidence" value="ECO:0007669"/>
    <property type="project" value="UniProtKB-KW"/>
</dbReference>
<dbReference type="AlphaFoldDB" id="A0A7L1KB16"/>
<dbReference type="PROSITE" id="PS00141">
    <property type="entry name" value="ASP_PROTEASE"/>
    <property type="match status" value="1"/>
</dbReference>
<keyword evidence="6" id="KW-1185">Reference proteome</keyword>
<dbReference type="OrthoDB" id="9900537at2759"/>
<dbReference type="InterPro" id="IPR051592">
    <property type="entry name" value="HERV-K_Pro_peptidase_A2"/>
</dbReference>
<evidence type="ECO:0000313" key="5">
    <source>
        <dbReference type="EMBL" id="NXN60087.1"/>
    </source>
</evidence>
<evidence type="ECO:0000256" key="2">
    <source>
        <dbReference type="ARBA" id="ARBA00022750"/>
    </source>
</evidence>
<feature type="non-terminal residue" evidence="5">
    <location>
        <position position="159"/>
    </location>
</feature>
<proteinExistence type="predicted"/>
<dbReference type="PANTHER" id="PTHR19422:SF123">
    <property type="entry name" value="RT1 CLASS I, LOCUS CE15"/>
    <property type="match status" value="1"/>
</dbReference>
<dbReference type="Proteomes" id="UP000525416">
    <property type="component" value="Unassembled WGS sequence"/>
</dbReference>
<feature type="domain" description="Peptidase A2" evidence="4">
    <location>
        <begin position="145"/>
        <end position="159"/>
    </location>
</feature>
<evidence type="ECO:0000259" key="4">
    <source>
        <dbReference type="PROSITE" id="PS50175"/>
    </source>
</evidence>
<dbReference type="InterPro" id="IPR001969">
    <property type="entry name" value="Aspartic_peptidase_AS"/>
</dbReference>
<comment type="caution">
    <text evidence="5">The sequence shown here is derived from an EMBL/GenBank/DDBJ whole genome shotgun (WGS) entry which is preliminary data.</text>
</comment>
<protein>
    <submittedName>
        <fullName evidence="5">POK9 protein</fullName>
    </submittedName>
</protein>
<gene>
    <name evidence="5" type="primary">Ervk9_0</name>
    <name evidence="5" type="ORF">RYNNIG_R04035</name>
</gene>
<dbReference type="Pfam" id="PF00692">
    <property type="entry name" value="dUTPase"/>
    <property type="match status" value="1"/>
</dbReference>
<dbReference type="Gene3D" id="2.70.40.10">
    <property type="match status" value="1"/>
</dbReference>
<keyword evidence="2" id="KW-0064">Aspartyl protease</keyword>
<dbReference type="GO" id="GO:0006508">
    <property type="term" value="P:proteolysis"/>
    <property type="evidence" value="ECO:0007669"/>
    <property type="project" value="UniProtKB-KW"/>
</dbReference>
<keyword evidence="3" id="KW-0378">Hydrolase</keyword>
<keyword evidence="1" id="KW-0645">Protease</keyword>
<dbReference type="CDD" id="cd07557">
    <property type="entry name" value="trimeric_dUTPase"/>
    <property type="match status" value="1"/>
</dbReference>
<evidence type="ECO:0000256" key="3">
    <source>
        <dbReference type="ARBA" id="ARBA00022801"/>
    </source>
</evidence>
<dbReference type="InterPro" id="IPR033704">
    <property type="entry name" value="dUTPase_trimeric"/>
</dbReference>
<accession>A0A7L1KB16</accession>
<dbReference type="InterPro" id="IPR029054">
    <property type="entry name" value="dUTPase-like"/>
</dbReference>
<dbReference type="Gene3D" id="2.40.70.10">
    <property type="entry name" value="Acid Proteases"/>
    <property type="match status" value="1"/>
</dbReference>
<name>A0A7L1KB16_RYNNI</name>
<organism evidence="5 6">
    <name type="scientific">Rynchops niger</name>
    <name type="common">Black skimmer</name>
    <dbReference type="NCBI Taxonomy" id="227184"/>
    <lineage>
        <taxon>Eukaryota</taxon>
        <taxon>Metazoa</taxon>
        <taxon>Chordata</taxon>
        <taxon>Craniata</taxon>
        <taxon>Vertebrata</taxon>
        <taxon>Euteleostomi</taxon>
        <taxon>Archelosauria</taxon>
        <taxon>Archosauria</taxon>
        <taxon>Dinosauria</taxon>
        <taxon>Saurischia</taxon>
        <taxon>Theropoda</taxon>
        <taxon>Coelurosauria</taxon>
        <taxon>Aves</taxon>
        <taxon>Neognathae</taxon>
        <taxon>Neoaves</taxon>
        <taxon>Charadriiformes</taxon>
        <taxon>Laridae</taxon>
        <taxon>Rynchops</taxon>
    </lineage>
</organism>
<sequence length="159" mass="16580">TGSAGMDVATATDITIIDQKGHRVPLTLYGLLGRGLSALLIGQSSTTAQGLFVLPGVIDADYTGQIQAMLWTPSLPVSIPAGSRIAQLVPCMSSVPHANLKERGARSFGSTGAPEIYWAHPIQATQPTLTCHLHNKVHKPGSITVKGMIDTGADVTVIS</sequence>
<reference evidence="5 6" key="1">
    <citation type="submission" date="2019-09" db="EMBL/GenBank/DDBJ databases">
        <title>Bird 10,000 Genomes (B10K) Project - Family phase.</title>
        <authorList>
            <person name="Zhang G."/>
        </authorList>
    </citation>
    <scope>NUCLEOTIDE SEQUENCE [LARGE SCALE GENOMIC DNA]</scope>
    <source>
        <strain evidence="5">B10K-DU-002-16</strain>
        <tissue evidence="5">Muscle</tissue>
    </source>
</reference>
<dbReference type="SUPFAM" id="SSF50630">
    <property type="entry name" value="Acid proteases"/>
    <property type="match status" value="1"/>
</dbReference>
<dbReference type="InterPro" id="IPR036157">
    <property type="entry name" value="dUTPase-like_sf"/>
</dbReference>
<dbReference type="InterPro" id="IPR001995">
    <property type="entry name" value="Peptidase_A2_cat"/>
</dbReference>
<dbReference type="PROSITE" id="PS50175">
    <property type="entry name" value="ASP_PROT_RETROV"/>
    <property type="match status" value="1"/>
</dbReference>
<feature type="non-terminal residue" evidence="5">
    <location>
        <position position="1"/>
    </location>
</feature>
<dbReference type="PANTHER" id="PTHR19422">
    <property type="entry name" value="GAG RETROVIRAL POLYPROTEIN"/>
    <property type="match status" value="1"/>
</dbReference>
<evidence type="ECO:0000256" key="1">
    <source>
        <dbReference type="ARBA" id="ARBA00022670"/>
    </source>
</evidence>